<dbReference type="Proteomes" id="UP000248314">
    <property type="component" value="Unassembled WGS sequence"/>
</dbReference>
<dbReference type="STRING" id="1122991.GCA_000613445_01676"/>
<protein>
    <submittedName>
        <fullName evidence="1">Uncharacterized protein</fullName>
    </submittedName>
</protein>
<gene>
    <name evidence="1" type="ORF">EJ73_01972</name>
</gene>
<dbReference type="AlphaFoldDB" id="A0A318I0D0"/>
<evidence type="ECO:0000313" key="1">
    <source>
        <dbReference type="EMBL" id="PXX21077.1"/>
    </source>
</evidence>
<evidence type="ECO:0000313" key="2">
    <source>
        <dbReference type="Proteomes" id="UP000248314"/>
    </source>
</evidence>
<sequence length="49" mass="5538">MRTLTEKEMKTTFGGGLINVLTVKRLHDGEKGNTEVYLFGIRIYHGKNA</sequence>
<comment type="caution">
    <text evidence="1">The sequence shown here is derived from an EMBL/GenBank/DDBJ whole genome shotgun (WGS) entry which is preliminary data.</text>
</comment>
<proteinExistence type="predicted"/>
<keyword evidence="2" id="KW-1185">Reference proteome</keyword>
<organism evidence="1 2">
    <name type="scientific">Hoylesella shahii DSM 15611 = JCM 12083</name>
    <dbReference type="NCBI Taxonomy" id="1122991"/>
    <lineage>
        <taxon>Bacteria</taxon>
        <taxon>Pseudomonadati</taxon>
        <taxon>Bacteroidota</taxon>
        <taxon>Bacteroidia</taxon>
        <taxon>Bacteroidales</taxon>
        <taxon>Prevotellaceae</taxon>
        <taxon>Hoylesella</taxon>
    </lineage>
</organism>
<dbReference type="EMBL" id="QJJX01000024">
    <property type="protein sequence ID" value="PXX21077.1"/>
    <property type="molecule type" value="Genomic_DNA"/>
</dbReference>
<accession>A0A318I0D0</accession>
<name>A0A318I0D0_9BACT</name>
<reference evidence="1 2" key="1">
    <citation type="submission" date="2018-05" db="EMBL/GenBank/DDBJ databases">
        <title>Genomic Encyclopedia of Type Strains, Phase I: the one thousand microbial genomes (KMG-I) project.</title>
        <authorList>
            <person name="Kyrpides N."/>
        </authorList>
    </citation>
    <scope>NUCLEOTIDE SEQUENCE [LARGE SCALE GENOMIC DNA]</scope>
    <source>
        <strain evidence="1 2">DSM 15611</strain>
    </source>
</reference>